<dbReference type="PRINTS" id="PR00705">
    <property type="entry name" value="PAPAIN"/>
</dbReference>
<name>A0A9W7E2T2_9STRA</name>
<dbReference type="InterPro" id="IPR000169">
    <property type="entry name" value="Pept_cys_AS"/>
</dbReference>
<dbReference type="InterPro" id="IPR000668">
    <property type="entry name" value="Peptidase_C1A_C"/>
</dbReference>
<keyword evidence="4" id="KW-0732">Signal</keyword>
<feature type="signal peptide" evidence="4">
    <location>
        <begin position="1"/>
        <end position="17"/>
    </location>
</feature>
<dbReference type="GO" id="GO:0006508">
    <property type="term" value="P:proteolysis"/>
    <property type="evidence" value="ECO:0007669"/>
    <property type="project" value="InterPro"/>
</dbReference>
<comment type="similarity">
    <text evidence="1">Belongs to the peptidase C1 family.</text>
</comment>
<dbReference type="CDD" id="cd02248">
    <property type="entry name" value="Peptidase_C1A"/>
    <property type="match status" value="1"/>
</dbReference>
<dbReference type="SMART" id="SM00645">
    <property type="entry name" value="Pept_C1"/>
    <property type="match status" value="1"/>
</dbReference>
<dbReference type="FunFam" id="3.90.70.10:FF:000332">
    <property type="entry name" value="Cathepsin L1"/>
    <property type="match status" value="1"/>
</dbReference>
<gene>
    <name evidence="6" type="ORF">TL16_g04330</name>
</gene>
<dbReference type="Gene3D" id="3.90.70.10">
    <property type="entry name" value="Cysteine proteinases"/>
    <property type="match status" value="1"/>
</dbReference>
<sequence length="571" mass="62265">MQLFLSALVVGLSVALAADPSPPVIPDSYTATLQLNMPYISLTEPMSVAVSSTSKQQAISYWNGMDTYITDYSGEGNSYQIIPTTEDGVESFETCWYIPSTSSDASDSPPTALFPDFSTFTFLETRVVNGVECNGWQLIQAEYNETSGNIGTYVFYASVEEGTPVRYQFVGHNAVTGGHFDQYHFDYLTWESGEPDASLFSPSSVSGINSVSDCIAQPAFDDDDGGGPTLNTHVPTFGVPKSDFELLHPEGSSARHEHAVDYFKSHGKSYEDQEHVERAALYHHARRYVNGVNRQKNTFSLAVNHMADWTKEEKKMLRGRLKTSEEDIASLKMPASFTHKAAMEDIPSSVDWRGTGYVTRVKDQGTCGSCWSYGTTGSLEGQVFKATSSTVEISQQTLMDCSWPQGNNACDGGLDYNAYEWMVKSGGIATYDSYGSYLNADGFCHFTDTDVEIAATISGYANVTGYEETGDMSSLNDALANVGPISISIDASPDSFYYYSGGYYSNSECKSGVDDLDHTVLAVGYVEGPDGLYTVVKNSWSTHWGDQGYVYVKQDGNVCGVGTTPTYPILA</sequence>
<feature type="domain" description="Peptidase C1A papain C-terminal" evidence="5">
    <location>
        <begin position="346"/>
        <end position="569"/>
    </location>
</feature>
<evidence type="ECO:0000256" key="1">
    <source>
        <dbReference type="ARBA" id="ARBA00008455"/>
    </source>
</evidence>
<evidence type="ECO:0000313" key="6">
    <source>
        <dbReference type="EMBL" id="GMH65989.1"/>
    </source>
</evidence>
<evidence type="ECO:0000259" key="5">
    <source>
        <dbReference type="SMART" id="SM00645"/>
    </source>
</evidence>
<comment type="caution">
    <text evidence="6">The sequence shown here is derived from an EMBL/GenBank/DDBJ whole genome shotgun (WGS) entry which is preliminary data.</text>
</comment>
<dbReference type="GO" id="GO:0008234">
    <property type="term" value="F:cysteine-type peptidase activity"/>
    <property type="evidence" value="ECO:0007669"/>
    <property type="project" value="InterPro"/>
</dbReference>
<dbReference type="AlphaFoldDB" id="A0A9W7E2T2"/>
<organism evidence="6 7">
    <name type="scientific">Triparma laevis f. inornata</name>
    <dbReference type="NCBI Taxonomy" id="1714386"/>
    <lineage>
        <taxon>Eukaryota</taxon>
        <taxon>Sar</taxon>
        <taxon>Stramenopiles</taxon>
        <taxon>Ochrophyta</taxon>
        <taxon>Bolidophyceae</taxon>
        <taxon>Parmales</taxon>
        <taxon>Triparmaceae</taxon>
        <taxon>Triparma</taxon>
    </lineage>
</organism>
<evidence type="ECO:0000313" key="7">
    <source>
        <dbReference type="Proteomes" id="UP001162640"/>
    </source>
</evidence>
<evidence type="ECO:0000256" key="4">
    <source>
        <dbReference type="SAM" id="SignalP"/>
    </source>
</evidence>
<dbReference type="Pfam" id="PF00112">
    <property type="entry name" value="Peptidase_C1"/>
    <property type="match status" value="1"/>
</dbReference>
<dbReference type="InterPro" id="IPR038765">
    <property type="entry name" value="Papain-like_cys_pep_sf"/>
</dbReference>
<feature type="chain" id="PRO_5040944461" description="Peptidase C1A papain C-terminal domain-containing protein" evidence="4">
    <location>
        <begin position="18"/>
        <end position="571"/>
    </location>
</feature>
<dbReference type="InterPro" id="IPR013128">
    <property type="entry name" value="Peptidase_C1A"/>
</dbReference>
<keyword evidence="2" id="KW-0865">Zymogen</keyword>
<evidence type="ECO:0000256" key="2">
    <source>
        <dbReference type="ARBA" id="ARBA00023145"/>
    </source>
</evidence>
<dbReference type="PANTHER" id="PTHR12411">
    <property type="entry name" value="CYSTEINE PROTEASE FAMILY C1-RELATED"/>
    <property type="match status" value="1"/>
</dbReference>
<keyword evidence="3" id="KW-1015">Disulfide bond</keyword>
<dbReference type="InterPro" id="IPR039417">
    <property type="entry name" value="Peptidase_C1A_papain-like"/>
</dbReference>
<dbReference type="EMBL" id="BLQM01000118">
    <property type="protein sequence ID" value="GMH65989.1"/>
    <property type="molecule type" value="Genomic_DNA"/>
</dbReference>
<dbReference type="Pfam" id="PF08246">
    <property type="entry name" value="Inhibitor_I29"/>
    <property type="match status" value="1"/>
</dbReference>
<protein>
    <recommendedName>
        <fullName evidence="5">Peptidase C1A papain C-terminal domain-containing protein</fullName>
    </recommendedName>
</protein>
<dbReference type="SUPFAM" id="SSF54001">
    <property type="entry name" value="Cysteine proteinases"/>
    <property type="match status" value="1"/>
</dbReference>
<evidence type="ECO:0000256" key="3">
    <source>
        <dbReference type="ARBA" id="ARBA00023157"/>
    </source>
</evidence>
<accession>A0A9W7E2T2</accession>
<dbReference type="Proteomes" id="UP001162640">
    <property type="component" value="Unassembled WGS sequence"/>
</dbReference>
<reference evidence="7" key="1">
    <citation type="journal article" date="2023" name="Commun. Biol.">
        <title>Genome analysis of Parmales, the sister group of diatoms, reveals the evolutionary specialization of diatoms from phago-mixotrophs to photoautotrophs.</title>
        <authorList>
            <person name="Ban H."/>
            <person name="Sato S."/>
            <person name="Yoshikawa S."/>
            <person name="Yamada K."/>
            <person name="Nakamura Y."/>
            <person name="Ichinomiya M."/>
            <person name="Sato N."/>
            <person name="Blanc-Mathieu R."/>
            <person name="Endo H."/>
            <person name="Kuwata A."/>
            <person name="Ogata H."/>
        </authorList>
    </citation>
    <scope>NUCLEOTIDE SEQUENCE [LARGE SCALE GENOMIC DNA]</scope>
</reference>
<proteinExistence type="inferred from homology"/>
<dbReference type="PROSITE" id="PS00139">
    <property type="entry name" value="THIOL_PROTEASE_CYS"/>
    <property type="match status" value="1"/>
</dbReference>
<dbReference type="InterPro" id="IPR013201">
    <property type="entry name" value="Prot_inhib_I29"/>
</dbReference>